<dbReference type="GO" id="GO:0005179">
    <property type="term" value="F:hormone activity"/>
    <property type="evidence" value="ECO:0007669"/>
    <property type="project" value="UniProtKB-KW"/>
</dbReference>
<dbReference type="GO" id="GO:0048364">
    <property type="term" value="P:root development"/>
    <property type="evidence" value="ECO:0007669"/>
    <property type="project" value="InterPro"/>
</dbReference>
<protein>
    <submittedName>
        <fullName evidence="9">Uncharacterized protein</fullName>
    </submittedName>
</protein>
<evidence type="ECO:0000256" key="8">
    <source>
        <dbReference type="SAM" id="MobiDB-lite"/>
    </source>
</evidence>
<keyword evidence="10" id="KW-1185">Reference proteome</keyword>
<name>A0A835IUE4_9MAGN</name>
<evidence type="ECO:0000256" key="4">
    <source>
        <dbReference type="ARBA" id="ARBA00022525"/>
    </source>
</evidence>
<keyword evidence="5" id="KW-0372">Hormone</keyword>
<keyword evidence="7" id="KW-0379">Hydroxylation</keyword>
<dbReference type="Proteomes" id="UP000631114">
    <property type="component" value="Unassembled WGS sequence"/>
</dbReference>
<sequence length="110" mass="11947">MELNKSLITSEETVQGRKITGEFTRDLLSEHTPVAVYVHEFQHMAEASAPPSLGHVENARPPPPGHTVDSRPLPPGRTEDSRPPPPGHNIEDFRPTAPGHSPGIGHSIQN</sequence>
<evidence type="ECO:0000313" key="9">
    <source>
        <dbReference type="EMBL" id="KAF9622472.1"/>
    </source>
</evidence>
<evidence type="ECO:0000313" key="10">
    <source>
        <dbReference type="Proteomes" id="UP000631114"/>
    </source>
</evidence>
<comment type="caution">
    <text evidence="9">The sequence shown here is derived from an EMBL/GenBank/DDBJ whole genome shotgun (WGS) entry which is preliminary data.</text>
</comment>
<proteinExistence type="inferred from homology"/>
<organism evidence="9 10">
    <name type="scientific">Coptis chinensis</name>
    <dbReference type="NCBI Taxonomy" id="261450"/>
    <lineage>
        <taxon>Eukaryota</taxon>
        <taxon>Viridiplantae</taxon>
        <taxon>Streptophyta</taxon>
        <taxon>Embryophyta</taxon>
        <taxon>Tracheophyta</taxon>
        <taxon>Spermatophyta</taxon>
        <taxon>Magnoliopsida</taxon>
        <taxon>Ranunculales</taxon>
        <taxon>Ranunculaceae</taxon>
        <taxon>Coptidoideae</taxon>
        <taxon>Coptis</taxon>
    </lineage>
</organism>
<dbReference type="GO" id="GO:0006995">
    <property type="term" value="P:cellular response to nitrogen starvation"/>
    <property type="evidence" value="ECO:0007669"/>
    <property type="project" value="UniProtKB-ARBA"/>
</dbReference>
<evidence type="ECO:0000256" key="6">
    <source>
        <dbReference type="ARBA" id="ARBA00022729"/>
    </source>
</evidence>
<reference evidence="9 10" key="1">
    <citation type="submission" date="2020-10" db="EMBL/GenBank/DDBJ databases">
        <title>The Coptis chinensis genome and diversification of protoberbering-type alkaloids.</title>
        <authorList>
            <person name="Wang B."/>
            <person name="Shu S."/>
            <person name="Song C."/>
            <person name="Liu Y."/>
        </authorList>
    </citation>
    <scope>NUCLEOTIDE SEQUENCE [LARGE SCALE GENOMIC DNA]</scope>
    <source>
        <strain evidence="9">HL-2020</strain>
        <tissue evidence="9">Leaf</tissue>
    </source>
</reference>
<dbReference type="EMBL" id="JADFTS010000002">
    <property type="protein sequence ID" value="KAF9622472.1"/>
    <property type="molecule type" value="Genomic_DNA"/>
</dbReference>
<dbReference type="GO" id="GO:1901371">
    <property type="term" value="P:regulation of leaf morphogenesis"/>
    <property type="evidence" value="ECO:0007669"/>
    <property type="project" value="TreeGrafter"/>
</dbReference>
<comment type="similarity">
    <text evidence="2">Belongs to the C-terminally encoded plant signaling peptide (CEP) family.</text>
</comment>
<evidence type="ECO:0000256" key="7">
    <source>
        <dbReference type="ARBA" id="ARBA00023278"/>
    </source>
</evidence>
<keyword evidence="6" id="KW-0732">Signal</keyword>
<keyword evidence="4" id="KW-0964">Secreted</keyword>
<comment type="subcellular location">
    <subcellularLocation>
        <location evidence="1">Secreted</location>
        <location evidence="1">Extracellular space</location>
        <location evidence="1">Apoplast</location>
    </subcellularLocation>
</comment>
<accession>A0A835IUE4</accession>
<evidence type="ECO:0000256" key="3">
    <source>
        <dbReference type="ARBA" id="ARBA00022523"/>
    </source>
</evidence>
<dbReference type="GO" id="GO:2000280">
    <property type="term" value="P:regulation of root development"/>
    <property type="evidence" value="ECO:0007669"/>
    <property type="project" value="TreeGrafter"/>
</dbReference>
<dbReference type="OrthoDB" id="1939038at2759"/>
<dbReference type="PANTHER" id="PTHR33348:SF3">
    <property type="entry name" value="PRECURSOR OF CEP1"/>
    <property type="match status" value="1"/>
</dbReference>
<feature type="region of interest" description="Disordered" evidence="8">
    <location>
        <begin position="48"/>
        <end position="110"/>
    </location>
</feature>
<keyword evidence="3" id="KW-0052">Apoplast</keyword>
<dbReference type="GO" id="GO:0048046">
    <property type="term" value="C:apoplast"/>
    <property type="evidence" value="ECO:0007669"/>
    <property type="project" value="UniProtKB-SubCell"/>
</dbReference>
<dbReference type="PANTHER" id="PTHR33348">
    <property type="entry name" value="PRECURSOR OF CEP5"/>
    <property type="match status" value="1"/>
</dbReference>
<dbReference type="AlphaFoldDB" id="A0A835IUE4"/>
<dbReference type="InterPro" id="IPR033250">
    <property type="entry name" value="CEP"/>
</dbReference>
<dbReference type="GO" id="GO:1902025">
    <property type="term" value="P:nitrate import"/>
    <property type="evidence" value="ECO:0007669"/>
    <property type="project" value="TreeGrafter"/>
</dbReference>
<evidence type="ECO:0000256" key="2">
    <source>
        <dbReference type="ARBA" id="ARBA00008963"/>
    </source>
</evidence>
<evidence type="ECO:0000256" key="5">
    <source>
        <dbReference type="ARBA" id="ARBA00022702"/>
    </source>
</evidence>
<gene>
    <name evidence="9" type="ORF">IFM89_031876</name>
</gene>
<evidence type="ECO:0000256" key="1">
    <source>
        <dbReference type="ARBA" id="ARBA00004271"/>
    </source>
</evidence>